<name>A0AAW1W735_RUBAR</name>
<accession>A0AAW1W735</accession>
<dbReference type="AlphaFoldDB" id="A0AAW1W735"/>
<comment type="caution">
    <text evidence="2">The sequence shown here is derived from an EMBL/GenBank/DDBJ whole genome shotgun (WGS) entry which is preliminary data.</text>
</comment>
<dbReference type="EMBL" id="JBEDUW010000006">
    <property type="protein sequence ID" value="KAK9919274.1"/>
    <property type="molecule type" value="Genomic_DNA"/>
</dbReference>
<dbReference type="PANTHER" id="PTHR37198:SF1">
    <property type="entry name" value="NUCLEOLIN"/>
    <property type="match status" value="1"/>
</dbReference>
<dbReference type="PANTHER" id="PTHR37198">
    <property type="entry name" value="NUCLEOLIN"/>
    <property type="match status" value="1"/>
</dbReference>
<feature type="region of interest" description="Disordered" evidence="1">
    <location>
        <begin position="231"/>
        <end position="288"/>
    </location>
</feature>
<keyword evidence="3" id="KW-1185">Reference proteome</keyword>
<dbReference type="Proteomes" id="UP001457282">
    <property type="component" value="Unassembled WGS sequence"/>
</dbReference>
<sequence>MGDPSGECEIEEDTYCYSPQVNRTGKVSWLLDKGWGIGKKILVTGAVIFSAPFVLPPLVVTSAIAFACWVPSGVVMASYACSEKLMSKLLPYNGSSTTTEGVLMSNNEEEEFEYAKEGVEADVGEHLDVEEKPKWEGINRVKIEGSRDEYRIITQRKQGKEKVSDFVEEEESVKETRGLLEEIWDEGNANNAGAMEKQYAGEIEQCEEETDELIGSHVEETEHAVENKITDADVGLEKPTGETEDGVPKESVEIEEMKYVRDANAVSEDRGSVSESKSADKTFGAEKQ</sequence>
<organism evidence="2 3">
    <name type="scientific">Rubus argutus</name>
    <name type="common">Southern blackberry</name>
    <dbReference type="NCBI Taxonomy" id="59490"/>
    <lineage>
        <taxon>Eukaryota</taxon>
        <taxon>Viridiplantae</taxon>
        <taxon>Streptophyta</taxon>
        <taxon>Embryophyta</taxon>
        <taxon>Tracheophyta</taxon>
        <taxon>Spermatophyta</taxon>
        <taxon>Magnoliopsida</taxon>
        <taxon>eudicotyledons</taxon>
        <taxon>Gunneridae</taxon>
        <taxon>Pentapetalae</taxon>
        <taxon>rosids</taxon>
        <taxon>fabids</taxon>
        <taxon>Rosales</taxon>
        <taxon>Rosaceae</taxon>
        <taxon>Rosoideae</taxon>
        <taxon>Rosoideae incertae sedis</taxon>
        <taxon>Rubus</taxon>
    </lineage>
</organism>
<protein>
    <submittedName>
        <fullName evidence="2">Uncharacterized protein</fullName>
    </submittedName>
</protein>
<proteinExistence type="predicted"/>
<evidence type="ECO:0000256" key="1">
    <source>
        <dbReference type="SAM" id="MobiDB-lite"/>
    </source>
</evidence>
<reference evidence="2 3" key="1">
    <citation type="journal article" date="2023" name="G3 (Bethesda)">
        <title>A chromosome-length genome assembly and annotation of blackberry (Rubus argutus, cv. 'Hillquist').</title>
        <authorList>
            <person name="Bruna T."/>
            <person name="Aryal R."/>
            <person name="Dudchenko O."/>
            <person name="Sargent D.J."/>
            <person name="Mead D."/>
            <person name="Buti M."/>
            <person name="Cavallini A."/>
            <person name="Hytonen T."/>
            <person name="Andres J."/>
            <person name="Pham M."/>
            <person name="Weisz D."/>
            <person name="Mascagni F."/>
            <person name="Usai G."/>
            <person name="Natali L."/>
            <person name="Bassil N."/>
            <person name="Fernandez G.E."/>
            <person name="Lomsadze A."/>
            <person name="Armour M."/>
            <person name="Olukolu B."/>
            <person name="Poorten T."/>
            <person name="Britton C."/>
            <person name="Davik J."/>
            <person name="Ashrafi H."/>
            <person name="Aiden E.L."/>
            <person name="Borodovsky M."/>
            <person name="Worthington M."/>
        </authorList>
    </citation>
    <scope>NUCLEOTIDE SEQUENCE [LARGE SCALE GENOMIC DNA]</scope>
    <source>
        <strain evidence="2">PI 553951</strain>
    </source>
</reference>
<evidence type="ECO:0000313" key="2">
    <source>
        <dbReference type="EMBL" id="KAK9919274.1"/>
    </source>
</evidence>
<evidence type="ECO:0000313" key="3">
    <source>
        <dbReference type="Proteomes" id="UP001457282"/>
    </source>
</evidence>
<gene>
    <name evidence="2" type="ORF">M0R45_027883</name>
</gene>